<evidence type="ECO:0000256" key="5">
    <source>
        <dbReference type="ARBA" id="ARBA00022777"/>
    </source>
</evidence>
<dbReference type="EC" id="2.7.11.1" evidence="1"/>
<dbReference type="PANTHER" id="PTHR24363">
    <property type="entry name" value="SERINE/THREONINE PROTEIN KINASE"/>
    <property type="match status" value="1"/>
</dbReference>
<evidence type="ECO:0000256" key="7">
    <source>
        <dbReference type="ARBA" id="ARBA00047899"/>
    </source>
</evidence>
<dbReference type="InterPro" id="IPR011009">
    <property type="entry name" value="Kinase-like_dom_sf"/>
</dbReference>
<sequence>MEPTQATSAIIDGRYQILRRLGQGSSGTTYAAERLATGQTIALKELSLRGLQDWKKIELFEREARILKTLNHPAIPQYIDFFQVDTADNRWFYLAQDLAEGTSLADWVEGGGWVDEAEARRIAIAVLDVLIYLHGLNPPVIHRDLKPQNIIRRDDGHIYLVDFGAVQTVYRDSLRQGSTVVGTYGYMAPEQFRGQAVPATDLYSLGATLLFLLTHQSPADLPQERLRINFRPYVAVSVAFADWLEQLLDPLVEDRFASAQVALAALTQPAPPAPPAPRRLAPRPPVGTRVQVQTSPTELSIYIPPPGLRGETAGIGLFGLFWNGFVLVWTIGAVTGGGSLLFGLIAIPFWVVGFSMISGVVNALLAHVHLRIDRQRFSLTRRMLGRTRRIEGYTADLAKVELQTAYTQNDRPVHTIALLEGINQHKFGTPLQTVEKVWLVDEIEAFIQQTERDFRMPEKPRDFRQPFE</sequence>
<evidence type="ECO:0000256" key="1">
    <source>
        <dbReference type="ARBA" id="ARBA00012513"/>
    </source>
</evidence>
<dbReference type="SUPFAM" id="SSF56112">
    <property type="entry name" value="Protein kinase-like (PK-like)"/>
    <property type="match status" value="1"/>
</dbReference>
<dbReference type="RefSeq" id="WP_190706803.1">
    <property type="nucleotide sequence ID" value="NZ_JAMPKX010000018.1"/>
</dbReference>
<organism evidence="12 13">
    <name type="scientific">Leptolyngbya subtilissima DQ-A4</name>
    <dbReference type="NCBI Taxonomy" id="2933933"/>
    <lineage>
        <taxon>Bacteria</taxon>
        <taxon>Bacillati</taxon>
        <taxon>Cyanobacteriota</taxon>
        <taxon>Cyanophyceae</taxon>
        <taxon>Leptolyngbyales</taxon>
        <taxon>Leptolyngbyaceae</taxon>
        <taxon>Leptolyngbya group</taxon>
        <taxon>Leptolyngbya</taxon>
    </lineage>
</organism>
<keyword evidence="5 12" id="KW-0418">Kinase</keyword>
<comment type="catalytic activity">
    <reaction evidence="7">
        <text>L-threonyl-[protein] + ATP = O-phospho-L-threonyl-[protein] + ADP + H(+)</text>
        <dbReference type="Rhea" id="RHEA:46608"/>
        <dbReference type="Rhea" id="RHEA-COMP:11060"/>
        <dbReference type="Rhea" id="RHEA-COMP:11605"/>
        <dbReference type="ChEBI" id="CHEBI:15378"/>
        <dbReference type="ChEBI" id="CHEBI:30013"/>
        <dbReference type="ChEBI" id="CHEBI:30616"/>
        <dbReference type="ChEBI" id="CHEBI:61977"/>
        <dbReference type="ChEBI" id="CHEBI:456216"/>
        <dbReference type="EC" id="2.7.11.1"/>
    </reaction>
</comment>
<dbReference type="PANTHER" id="PTHR24363:SF0">
    <property type="entry name" value="SERINE_THREONINE KINASE LIKE DOMAIN CONTAINING 1"/>
    <property type="match status" value="1"/>
</dbReference>
<evidence type="ECO:0000256" key="2">
    <source>
        <dbReference type="ARBA" id="ARBA00022527"/>
    </source>
</evidence>
<dbReference type="InterPro" id="IPR000719">
    <property type="entry name" value="Prot_kinase_dom"/>
</dbReference>
<dbReference type="SMART" id="SM00220">
    <property type="entry name" value="S_TKc"/>
    <property type="match status" value="1"/>
</dbReference>
<proteinExistence type="predicted"/>
<gene>
    <name evidence="12" type="ORF">NC992_24275</name>
</gene>
<keyword evidence="2 12" id="KW-0723">Serine/threonine-protein kinase</keyword>
<dbReference type="CDD" id="cd14014">
    <property type="entry name" value="STKc_PknB_like"/>
    <property type="match status" value="1"/>
</dbReference>
<dbReference type="Proteomes" id="UP001482513">
    <property type="component" value="Unassembled WGS sequence"/>
</dbReference>
<comment type="caution">
    <text evidence="12">The sequence shown here is derived from an EMBL/GenBank/DDBJ whole genome shotgun (WGS) entry which is preliminary data.</text>
</comment>
<keyword evidence="6 9" id="KW-0067">ATP-binding</keyword>
<dbReference type="PROSITE" id="PS50011">
    <property type="entry name" value="PROTEIN_KINASE_DOM"/>
    <property type="match status" value="1"/>
</dbReference>
<feature type="binding site" evidence="9">
    <location>
        <position position="44"/>
    </location>
    <ligand>
        <name>ATP</name>
        <dbReference type="ChEBI" id="CHEBI:30616"/>
    </ligand>
</feature>
<keyword evidence="10" id="KW-0812">Transmembrane</keyword>
<evidence type="ECO:0000256" key="4">
    <source>
        <dbReference type="ARBA" id="ARBA00022741"/>
    </source>
</evidence>
<feature type="transmembrane region" description="Helical" evidence="10">
    <location>
        <begin position="315"/>
        <end position="334"/>
    </location>
</feature>
<evidence type="ECO:0000259" key="11">
    <source>
        <dbReference type="PROSITE" id="PS50011"/>
    </source>
</evidence>
<accession>A0ABV0KBS5</accession>
<evidence type="ECO:0000313" key="13">
    <source>
        <dbReference type="Proteomes" id="UP001482513"/>
    </source>
</evidence>
<feature type="domain" description="Protein kinase" evidence="11">
    <location>
        <begin position="15"/>
        <end position="271"/>
    </location>
</feature>
<name>A0ABV0KBS5_9CYAN</name>
<evidence type="ECO:0000256" key="9">
    <source>
        <dbReference type="PROSITE-ProRule" id="PRU10141"/>
    </source>
</evidence>
<reference evidence="12 13" key="1">
    <citation type="submission" date="2022-04" db="EMBL/GenBank/DDBJ databases">
        <title>Positive selection, recombination, and allopatry shape intraspecific diversity of widespread and dominant cyanobacteria.</title>
        <authorList>
            <person name="Wei J."/>
            <person name="Shu W."/>
            <person name="Hu C."/>
        </authorList>
    </citation>
    <scope>NUCLEOTIDE SEQUENCE [LARGE SCALE GENOMIC DNA]</scope>
    <source>
        <strain evidence="12 13">DQ-A4</strain>
    </source>
</reference>
<keyword evidence="3" id="KW-0808">Transferase</keyword>
<keyword evidence="10" id="KW-0472">Membrane</keyword>
<keyword evidence="13" id="KW-1185">Reference proteome</keyword>
<keyword evidence="4 9" id="KW-0547">Nucleotide-binding</keyword>
<evidence type="ECO:0000256" key="8">
    <source>
        <dbReference type="ARBA" id="ARBA00048679"/>
    </source>
</evidence>
<dbReference type="InterPro" id="IPR017441">
    <property type="entry name" value="Protein_kinase_ATP_BS"/>
</dbReference>
<dbReference type="PROSITE" id="PS00107">
    <property type="entry name" value="PROTEIN_KINASE_ATP"/>
    <property type="match status" value="1"/>
</dbReference>
<evidence type="ECO:0000256" key="10">
    <source>
        <dbReference type="SAM" id="Phobius"/>
    </source>
</evidence>
<feature type="transmembrane region" description="Helical" evidence="10">
    <location>
        <begin position="340"/>
        <end position="366"/>
    </location>
</feature>
<dbReference type="GO" id="GO:0004674">
    <property type="term" value="F:protein serine/threonine kinase activity"/>
    <property type="evidence" value="ECO:0007669"/>
    <property type="project" value="UniProtKB-KW"/>
</dbReference>
<comment type="catalytic activity">
    <reaction evidence="8">
        <text>L-seryl-[protein] + ATP = O-phospho-L-seryl-[protein] + ADP + H(+)</text>
        <dbReference type="Rhea" id="RHEA:17989"/>
        <dbReference type="Rhea" id="RHEA-COMP:9863"/>
        <dbReference type="Rhea" id="RHEA-COMP:11604"/>
        <dbReference type="ChEBI" id="CHEBI:15378"/>
        <dbReference type="ChEBI" id="CHEBI:29999"/>
        <dbReference type="ChEBI" id="CHEBI:30616"/>
        <dbReference type="ChEBI" id="CHEBI:83421"/>
        <dbReference type="ChEBI" id="CHEBI:456216"/>
        <dbReference type="EC" id="2.7.11.1"/>
    </reaction>
</comment>
<evidence type="ECO:0000313" key="12">
    <source>
        <dbReference type="EMBL" id="MEP0950011.1"/>
    </source>
</evidence>
<dbReference type="EMBL" id="JAMPKX010000018">
    <property type="protein sequence ID" value="MEP0950011.1"/>
    <property type="molecule type" value="Genomic_DNA"/>
</dbReference>
<dbReference type="Gene3D" id="1.10.510.10">
    <property type="entry name" value="Transferase(Phosphotransferase) domain 1"/>
    <property type="match status" value="1"/>
</dbReference>
<keyword evidence="10" id="KW-1133">Transmembrane helix</keyword>
<evidence type="ECO:0000256" key="6">
    <source>
        <dbReference type="ARBA" id="ARBA00022840"/>
    </source>
</evidence>
<evidence type="ECO:0000256" key="3">
    <source>
        <dbReference type="ARBA" id="ARBA00022679"/>
    </source>
</evidence>
<protein>
    <recommendedName>
        <fullName evidence="1">non-specific serine/threonine protein kinase</fullName>
        <ecNumber evidence="1">2.7.11.1</ecNumber>
    </recommendedName>
</protein>
<dbReference type="Pfam" id="PF00069">
    <property type="entry name" value="Pkinase"/>
    <property type="match status" value="1"/>
</dbReference>